<name>A0A060SSN2_PYCCI</name>
<keyword evidence="3" id="KW-1185">Reference proteome</keyword>
<accession>A0A060SSN2</accession>
<feature type="region of interest" description="Disordered" evidence="1">
    <location>
        <begin position="99"/>
        <end position="126"/>
    </location>
</feature>
<dbReference type="Proteomes" id="UP000029665">
    <property type="component" value="Unassembled WGS sequence"/>
</dbReference>
<feature type="compositionally biased region" description="Acidic residues" evidence="1">
    <location>
        <begin position="38"/>
        <end position="51"/>
    </location>
</feature>
<dbReference type="OrthoDB" id="2803802at2759"/>
<dbReference type="STRING" id="5643.A0A060SSN2"/>
<organism evidence="2 3">
    <name type="scientific">Pycnoporus cinnabarinus</name>
    <name type="common">Cinnabar-red polypore</name>
    <name type="synonym">Trametes cinnabarina</name>
    <dbReference type="NCBI Taxonomy" id="5643"/>
    <lineage>
        <taxon>Eukaryota</taxon>
        <taxon>Fungi</taxon>
        <taxon>Dikarya</taxon>
        <taxon>Basidiomycota</taxon>
        <taxon>Agaricomycotina</taxon>
        <taxon>Agaricomycetes</taxon>
        <taxon>Polyporales</taxon>
        <taxon>Polyporaceae</taxon>
        <taxon>Trametes</taxon>
    </lineage>
</organism>
<evidence type="ECO:0000313" key="2">
    <source>
        <dbReference type="EMBL" id="CDO77552.1"/>
    </source>
</evidence>
<dbReference type="EMBL" id="CCBP010000457">
    <property type="protein sequence ID" value="CDO77552.1"/>
    <property type="molecule type" value="Genomic_DNA"/>
</dbReference>
<dbReference type="HOGENOM" id="CLU_043979_0_0_1"/>
<comment type="caution">
    <text evidence="2">The sequence shown here is derived from an EMBL/GenBank/DDBJ whole genome shotgun (WGS) entry which is preliminary data.</text>
</comment>
<reference evidence="2" key="1">
    <citation type="submission" date="2014-01" db="EMBL/GenBank/DDBJ databases">
        <title>The genome of the white-rot fungus Pycnoporus cinnabarinus: a basidiomycete model with a versatile arsenal for lignocellulosic biomass breakdown.</title>
        <authorList>
            <person name="Levasseur A."/>
            <person name="Lomascolo A."/>
            <person name="Ruiz-Duenas F.J."/>
            <person name="Uzan E."/>
            <person name="Piumi F."/>
            <person name="Kues U."/>
            <person name="Ram A.F.J."/>
            <person name="Murat C."/>
            <person name="Haon M."/>
            <person name="Benoit I."/>
            <person name="Arfi Y."/>
            <person name="Chevret D."/>
            <person name="Drula E."/>
            <person name="Kwon M.J."/>
            <person name="Gouret P."/>
            <person name="Lesage-Meessen L."/>
            <person name="Lombard V."/>
            <person name="Mariette J."/>
            <person name="Noirot C."/>
            <person name="Park J."/>
            <person name="Patyshakuliyeva A."/>
            <person name="Wieneger R.A.B."/>
            <person name="Wosten H.A.B."/>
            <person name="Martin F."/>
            <person name="Coutinho P.M."/>
            <person name="de Vries R."/>
            <person name="Martinez A.T."/>
            <person name="Klopp C."/>
            <person name="Pontarotti P."/>
            <person name="Henrissat B."/>
            <person name="Record E."/>
        </authorList>
    </citation>
    <scope>NUCLEOTIDE SEQUENCE [LARGE SCALE GENOMIC DNA]</scope>
    <source>
        <strain evidence="2">BRFM137</strain>
    </source>
</reference>
<sequence>MTRWMHLKLAHKYSHLQDDVQIHSPGSTTGNHVHDEVQSEDGPEQDNEDGMFEAPPGTNAQPFAGDYFGEYDPAEFDDFDKYTGQQDEDLEGDTIWRKEASWEPPVQPSRRPQTQVEEVDDEVQDVPTDAREQAEKHLRLKTHVVRYPDDRAGAPVNVQRRATSNEQYAAHVEGGASNPYAPFISPLDWAVARWAKMRGPGSTAFTELLRIPGVVEKLGLSYSTAEQLNKIIDSRLSSGRPRFTCREIKVGGEAFDIYYRDVIACIRALFSDPEFSGILIFAPERHYADEDRTIRVYFDMHTGRWWWNTQRELDTIRPGATIVPVIISSDKTQLTLFGSKTAYPVYLTIGNLPKDVRRKPSRRGQILLAYLPSTRLEHVTSAASRRRMLMNLYHACLTHVLRPLRRAGISGIDLFSSDGSMHRGHPLFALHVGDYLEQILSTGTKQGECPKFPVPREEIGDWSEPAHDLRDLDRVLEALSTVDQGYR</sequence>
<evidence type="ECO:0000256" key="1">
    <source>
        <dbReference type="SAM" id="MobiDB-lite"/>
    </source>
</evidence>
<dbReference type="InterPro" id="IPR041078">
    <property type="entry name" value="Plavaka"/>
</dbReference>
<dbReference type="OMA" id="TSHETRY"/>
<proteinExistence type="predicted"/>
<gene>
    <name evidence="2" type="ORF">BN946_scf184912.g51</name>
</gene>
<feature type="region of interest" description="Disordered" evidence="1">
    <location>
        <begin position="22"/>
        <end position="72"/>
    </location>
</feature>
<evidence type="ECO:0000313" key="3">
    <source>
        <dbReference type="Proteomes" id="UP000029665"/>
    </source>
</evidence>
<dbReference type="AlphaFoldDB" id="A0A060SSN2"/>
<dbReference type="Pfam" id="PF18759">
    <property type="entry name" value="Plavaka"/>
    <property type="match status" value="1"/>
</dbReference>
<protein>
    <submittedName>
        <fullName evidence="2">Uncharacterized protein</fullName>
    </submittedName>
</protein>